<protein>
    <submittedName>
        <fullName evidence="3">Signal peptide protein</fullName>
    </submittedName>
</protein>
<name>A0A0S4X1I9_RALSL</name>
<gene>
    <name evidence="2" type="ORF">RUN1985_v1_290084</name>
    <name evidence="3" type="ORF">RUN215_v1_1490028</name>
</gene>
<feature type="signal peptide" evidence="1">
    <location>
        <begin position="1"/>
        <end position="28"/>
    </location>
</feature>
<accession>A0A0S4X1I9</accession>
<evidence type="ECO:0000313" key="3">
    <source>
        <dbReference type="EMBL" id="CUV57775.1"/>
    </source>
</evidence>
<proteinExistence type="predicted"/>
<dbReference type="EMBL" id="LN899820">
    <property type="protein sequence ID" value="CUV57775.1"/>
    <property type="molecule type" value="Genomic_DNA"/>
</dbReference>
<dbReference type="EMBL" id="LN899824">
    <property type="protein sequence ID" value="CUV28934.1"/>
    <property type="molecule type" value="Genomic_DNA"/>
</dbReference>
<evidence type="ECO:0000256" key="1">
    <source>
        <dbReference type="SAM" id="SignalP"/>
    </source>
</evidence>
<reference evidence="3" key="1">
    <citation type="submission" date="2015-10" db="EMBL/GenBank/DDBJ databases">
        <authorList>
            <person name="Gilbert D.G."/>
        </authorList>
    </citation>
    <scope>NUCLEOTIDE SEQUENCE</scope>
    <source>
        <strain evidence="3">Phyl III-seqv23</strain>
    </source>
</reference>
<organism evidence="3">
    <name type="scientific">Ralstonia solanacearum</name>
    <name type="common">Pseudomonas solanacearum</name>
    <dbReference type="NCBI Taxonomy" id="305"/>
    <lineage>
        <taxon>Bacteria</taxon>
        <taxon>Pseudomonadati</taxon>
        <taxon>Pseudomonadota</taxon>
        <taxon>Betaproteobacteria</taxon>
        <taxon>Burkholderiales</taxon>
        <taxon>Burkholderiaceae</taxon>
        <taxon>Ralstonia</taxon>
        <taxon>Ralstonia solanacearum species complex</taxon>
    </lineage>
</organism>
<evidence type="ECO:0000313" key="2">
    <source>
        <dbReference type="EMBL" id="CUV28934.1"/>
    </source>
</evidence>
<sequence>MNRAFAVLCVLAAVAGLGVWLAHSYAAAVDRADTAEKAAADLRTQLKGAQGSTVTVTQYVDRVQTIRLKGDTIIKEIPRYVPIQADASCVVPRGFVRLHDAAAAGAVPDPGAGDADAAPSGIALSAVAGTVADNYTDSHANSEQLARLQQLLRDQGVTVIGEGVAP</sequence>
<keyword evidence="1" id="KW-0732">Signal</keyword>
<dbReference type="AlphaFoldDB" id="A0A0S4X1I9"/>
<feature type="chain" id="PRO_5013467567" evidence="1">
    <location>
        <begin position="29"/>
        <end position="166"/>
    </location>
</feature>